<dbReference type="Gene3D" id="3.40.50.11460">
    <property type="match status" value="1"/>
</dbReference>
<keyword evidence="6" id="KW-0511">Multifunctional enzyme</keyword>
<name>A0ABS2W125_STRAS</name>
<dbReference type="InterPro" id="IPR020841">
    <property type="entry name" value="PKS_Beta-ketoAc_synthase_dom"/>
</dbReference>
<protein>
    <submittedName>
        <fullName evidence="10">SDR family NAD(P)-dependent oxidoreductase</fullName>
    </submittedName>
</protein>
<comment type="cofactor">
    <cofactor evidence="1">
        <name>pantetheine 4'-phosphate</name>
        <dbReference type="ChEBI" id="CHEBI:47942"/>
    </cofactor>
</comment>
<dbReference type="InterPro" id="IPR014043">
    <property type="entry name" value="Acyl_transferase_dom"/>
</dbReference>
<dbReference type="InterPro" id="IPR014031">
    <property type="entry name" value="Ketoacyl_synth_C"/>
</dbReference>
<dbReference type="Proteomes" id="UP000788262">
    <property type="component" value="Unassembled WGS sequence"/>
</dbReference>
<evidence type="ECO:0000256" key="1">
    <source>
        <dbReference type="ARBA" id="ARBA00001957"/>
    </source>
</evidence>
<dbReference type="PROSITE" id="PS00012">
    <property type="entry name" value="PHOSPHOPANTETHEINE"/>
    <property type="match status" value="2"/>
</dbReference>
<dbReference type="SMART" id="SM00825">
    <property type="entry name" value="PKS_KS"/>
    <property type="match status" value="3"/>
</dbReference>
<dbReference type="Pfam" id="PF18369">
    <property type="entry name" value="PKS_DE"/>
    <property type="match status" value="3"/>
</dbReference>
<dbReference type="InterPro" id="IPR036736">
    <property type="entry name" value="ACP-like_sf"/>
</dbReference>
<dbReference type="Gene3D" id="6.10.140.1830">
    <property type="match status" value="3"/>
</dbReference>
<dbReference type="InterPro" id="IPR001227">
    <property type="entry name" value="Ac_transferase_dom_sf"/>
</dbReference>
<dbReference type="InterPro" id="IPR041618">
    <property type="entry name" value="PKS_DE"/>
</dbReference>
<keyword evidence="4" id="KW-0808">Transferase</keyword>
<dbReference type="InterPro" id="IPR016039">
    <property type="entry name" value="Thiolase-like"/>
</dbReference>
<accession>A0ABS2W125</accession>
<dbReference type="InterPro" id="IPR009081">
    <property type="entry name" value="PP-bd_ACP"/>
</dbReference>
<feature type="domain" description="Carrier" evidence="8">
    <location>
        <begin position="3026"/>
        <end position="3101"/>
    </location>
</feature>
<dbReference type="PROSITE" id="PS52004">
    <property type="entry name" value="KS3_2"/>
    <property type="match status" value="3"/>
</dbReference>
<dbReference type="SMART" id="SM00823">
    <property type="entry name" value="PKS_PP"/>
    <property type="match status" value="2"/>
</dbReference>
<keyword evidence="7" id="KW-0012">Acyltransferase</keyword>
<dbReference type="SUPFAM" id="SSF52151">
    <property type="entry name" value="FabD/lysophospholipase-like"/>
    <property type="match status" value="3"/>
</dbReference>
<dbReference type="PROSITE" id="PS50075">
    <property type="entry name" value="CARRIER"/>
    <property type="match status" value="2"/>
</dbReference>
<dbReference type="SMART" id="SM00827">
    <property type="entry name" value="PKS_AT"/>
    <property type="match status" value="3"/>
</dbReference>
<dbReference type="Gene3D" id="3.40.366.10">
    <property type="entry name" value="Malonyl-Coenzyme A Acyl Carrier Protein, domain 2"/>
    <property type="match status" value="3"/>
</dbReference>
<dbReference type="PANTHER" id="PTHR43775:SF51">
    <property type="entry name" value="INACTIVE PHENOLPHTHIOCEROL SYNTHESIS POLYKETIDE SYNTHASE TYPE I PKS1-RELATED"/>
    <property type="match status" value="1"/>
</dbReference>
<keyword evidence="5" id="KW-0045">Antibiotic biosynthesis</keyword>
<dbReference type="Pfam" id="PF08990">
    <property type="entry name" value="Docking"/>
    <property type="match status" value="1"/>
</dbReference>
<dbReference type="Pfam" id="PF00698">
    <property type="entry name" value="Acyl_transf_1"/>
    <property type="match status" value="3"/>
</dbReference>
<dbReference type="Pfam" id="PF16197">
    <property type="entry name" value="KAsynt_C_assoc"/>
    <property type="match status" value="2"/>
</dbReference>
<evidence type="ECO:0000259" key="9">
    <source>
        <dbReference type="PROSITE" id="PS52004"/>
    </source>
</evidence>
<dbReference type="PANTHER" id="PTHR43775">
    <property type="entry name" value="FATTY ACID SYNTHASE"/>
    <property type="match status" value="1"/>
</dbReference>
<evidence type="ECO:0000313" key="10">
    <source>
        <dbReference type="EMBL" id="MBN0049121.1"/>
    </source>
</evidence>
<evidence type="ECO:0000256" key="4">
    <source>
        <dbReference type="ARBA" id="ARBA00022679"/>
    </source>
</evidence>
<keyword evidence="11" id="KW-1185">Reference proteome</keyword>
<dbReference type="InterPro" id="IPR013968">
    <property type="entry name" value="PKS_KR"/>
</dbReference>
<dbReference type="InterPro" id="IPR050091">
    <property type="entry name" value="PKS_NRPS_Biosynth_Enz"/>
</dbReference>
<dbReference type="InterPro" id="IPR036291">
    <property type="entry name" value="NAD(P)-bd_dom_sf"/>
</dbReference>
<dbReference type="Gene3D" id="3.30.70.3290">
    <property type="match status" value="3"/>
</dbReference>
<dbReference type="Pfam" id="PF00109">
    <property type="entry name" value="ketoacyl-synt"/>
    <property type="match status" value="3"/>
</dbReference>
<dbReference type="InterPro" id="IPR015083">
    <property type="entry name" value="NorB/c/GfsB-D-like_docking"/>
</dbReference>
<organism evidence="10 11">
    <name type="scientific">Streptomyces actuosus</name>
    <dbReference type="NCBI Taxonomy" id="1885"/>
    <lineage>
        <taxon>Bacteria</taxon>
        <taxon>Bacillati</taxon>
        <taxon>Actinomycetota</taxon>
        <taxon>Actinomycetes</taxon>
        <taxon>Kitasatosporales</taxon>
        <taxon>Streptomycetaceae</taxon>
        <taxon>Streptomyces</taxon>
    </lineage>
</organism>
<evidence type="ECO:0000256" key="5">
    <source>
        <dbReference type="ARBA" id="ARBA00023194"/>
    </source>
</evidence>
<dbReference type="Gene3D" id="3.40.47.10">
    <property type="match status" value="3"/>
</dbReference>
<dbReference type="InterPro" id="IPR016036">
    <property type="entry name" value="Malonyl_transacylase_ACP-bd"/>
</dbReference>
<dbReference type="InterPro" id="IPR016035">
    <property type="entry name" value="Acyl_Trfase/lysoPLipase"/>
</dbReference>
<reference evidence="10 11" key="1">
    <citation type="submission" date="2021-02" db="EMBL/GenBank/DDBJ databases">
        <title>Whole genome sequencing of Streptomyces actuosus VRA1.</title>
        <authorList>
            <person name="Sen G."/>
            <person name="Sen A."/>
        </authorList>
    </citation>
    <scope>NUCLEOTIDE SEQUENCE [LARGE SCALE GENOMIC DNA]</scope>
    <source>
        <strain evidence="10 11">VRA1</strain>
    </source>
</reference>
<dbReference type="CDD" id="cd00833">
    <property type="entry name" value="PKS"/>
    <property type="match status" value="3"/>
</dbReference>
<feature type="non-terminal residue" evidence="10">
    <location>
        <position position="4200"/>
    </location>
</feature>
<comment type="caution">
    <text evidence="10">The sequence shown here is derived from an EMBL/GenBank/DDBJ whole genome shotgun (WGS) entry which is preliminary data.</text>
</comment>
<keyword evidence="3" id="KW-0597">Phosphoprotein</keyword>
<dbReference type="SMART" id="SM01294">
    <property type="entry name" value="PKS_PP_betabranch"/>
    <property type="match status" value="2"/>
</dbReference>
<dbReference type="EMBL" id="JAFFZS010000060">
    <property type="protein sequence ID" value="MBN0049121.1"/>
    <property type="molecule type" value="Genomic_DNA"/>
</dbReference>
<feature type="domain" description="Ketosynthase family 3 (KS3)" evidence="9">
    <location>
        <begin position="1572"/>
        <end position="1999"/>
    </location>
</feature>
<evidence type="ECO:0000256" key="6">
    <source>
        <dbReference type="ARBA" id="ARBA00023268"/>
    </source>
</evidence>
<gene>
    <name evidence="10" type="ORF">JS756_34585</name>
</gene>
<dbReference type="NCBIfam" id="NF045894">
    <property type="entry name" value="PKS_plus_SDR"/>
    <property type="match status" value="2"/>
</dbReference>
<sequence>MSSEKVVEALRASLRDNERLRKHNQQLEQAMTEPVAVVAMGCRWPGGADSPEDFWRLVAESTDAMTGFPDDRGWDLDDLFQQDADRGTTATRGGFVRDADRFDAAFFGISPREALAMDPQQRLLLEVAWETVEHAGIAPAALRGSSTGVFVGASNQEYGSGLREIPDEVEGHILTGSAGSVVSGRVAYTLGLEGPAVTVDTACSSSLVALHLACRALRAGECSLALAGGVAVMSTPGAFVEFGRQGGMAADGRCKPFAEGADGTGWGEGAGLLLLERLSDARRNGHRVLAVIRGSAVNQDGASNGLTAPNGPSQQRVIRAALASAGLSPADVDVVEAHGTGTTLGDPIEAQALLATYGQDRERPLWLGSVKSNIGHTQAAAGVAGVMKMVLAMRHGLLPRTLHVDEPSTHVDWTAGAVELLTETQDWPHDADRPRRAGVSSFGISGTNAHVVLEGVVEPVGESAGVGAGGGGVVVWPLSARGEGALRAQAGRLLEWLDGGSGSVADVGWSLAVTRSVFEDRAVVVGADPGALRAGLVALAAGEPHAGVVRGSVVRGRTAFLFAGQGAQRLGMGRELYERHAVFTAAFDAVDGELPFSLREVVFGEDAGLNRTEYAQPALFALEVALFRLLESWGVRPDVLAGHSIGEIAAAHVAGVWSLADACRLVAARGRLMQGLPSGGAMVAVGASEEEVLPLLGDGVGIAAVNGPEAVVVSGAGAAVEEVAGYFRDRGRRVAALRVSHAFHSPLMEPMLAEFRAVAESLSYERPVLPVVSTVTGATATAEELTSPEYWVDHVRRTVRYADAVRTLAGEHATARFLELGPDGTLTALTRSALPSPEDQAEAAVEQHVVVPSLRREGSEQAGLVTAVGALHAHGHSPDWSALFPGAGNIALPTYPFQRQRYWLADVAPVTEDDRGETVDSAFWAAVRKADVRDLAERLALDPDVLAPVLPALTAWHHSSVQRSTAASWQYRETWTPLDMPADAPSGIWLMPFWASDPDAATTAAAVAEAFTSAGAEASLVPVSAEADHRQVTAALDEALAHHDGVARVLSLLALTETPHPDHDDVPLGLHLNTLLVRSLAETGVGAGLWAATRSAVSVGAADPLTRPAQATTWGLGRTVAVEHPDLWAGLVDLPSRLEQRTLTRLLGCLTRPGDDSELAVRDSAVFARRLVRVVRGDDDRPGPRFAGTTLITGGTGVLGAQVARHLARQGAEHLLLVSRRGPDAPGVDALRAELEELGAAVTVAACDPADRAALDSLLAAVPDDRPLTAVLHMAGTLDDAPLTTMDPERYATVLRPKLRAAANLDEATRGLQTPLAAFVLFSSIAGALGSAGQAGYAAGNAHLDALARQRRADGLPGTSVAWGPWAGGGMADEPAVLTRLKRGGLTPMQAEPALTALDRILAHDDTWTLVSDIDWDRIAEGRRGLPGSALFSRIPEAARASAASADATGVHGGRLRAELAPLSATERRHLLLSLVRRSAATALGHPTPDIIKPTRAFQDCGFDSLTAVELRNLLATATGLSLPTTLVFDHPTPTAVADHLLHTLDDGTLPAAHGSAAEHPVAPGGNGGATDEPIAIVAMACRYPGQVGSPEDLWDLITRGGDAISSFPADRGWDLDALHDPDALRPGTSYVGEGGFLTGAAAFDAGFFGISPREAVAMDPQQRLLLETSWEAVERAGLDPRALRGSSTGLFVGCGYQGYGATLTDVPDDVRGHLLTGSAASLASGRVAYALGLEGPAVTLDTACSSSLVALHLAVQALRAGECDLALAGGVTVMSTPGAFVEFSRQRGLASDGRCKAFSEGADGTGWSEGVGMLLVERLSDARRNGHRVWAVVRGSAVNQDGASNGLTAPNGPSQQRVIRAALASAGLSPGDVDAVEAHGTGTRLGDPIEAQALIAAYGRDRDRERPLWLGSVKSNIGHTQAAAGVAGVIKMVLAMRHGVLPRTLHAEEPSTHVDWTAGDVRLLQEDREWAVREDRPRRAAVSAFGLSGTNAHIVMEEPLPDDSPALPDLRPPSDVVPWTVSGRSDEALRAQAARLAEHLRAHPEASPAQVGHALATSRSAFEHRAVLVGGDRSGLLTALDAVHQGDPSAGAVVGTAGSEGGVAFLFAGQGSQRVGMGRELHAAFDVFANAFDAACAHLDNDLRRPLKEIVLGDDEEALNRTEFTQPALFAFEVALFRLLESWGIRPDVVAGHSIGRLAAAHVAGVWSLEDACRLVAARGRLMQALPEGGAMVAVEASEDEVLPLLAGLGTEAGIAAVNGPRSVVVSGTEDGVSRVVGHLAGLGRRTTRLRVSHAFHSPLMEPMLQDFLRVAESVTYRRPHIPVVSDLTGTAADPGDLCSAGYWTSHVRKPVRFADDIRRLREQGVTRFVELGADGTLTALARACLPVDPAVGPAPLLVPALRKDRPEIPSLYDALARLHVHGVDVDWTPAFGPVPTAAVDLPTYAFRHEHYWLDDGTTPDGAEASSPRTATDTVDDRFWEAVECEDVDALTETLDLDVEQIGAVVPALASWRRRQRQQTAVATLHYQVAWKPAATEPPVAGAEGADSRWLLLLPGGPGVDDPALTAVVTALGGPDRIITVEVAGDDRTHRAALTDRLRAATERHTVQGVLALTHTAGTDAEGLPLGPAVVAALLQACGDAGVGGRVWVLTRGAVSVGRSDGAPDPVQGAVWGLGRVAALEYPDRWGGLVDLPDILDRRATARLTGVLLGGSPEDQVAVRSSGVFGRRLERVPGNGGETGWRPRGTVLITGGTGALGARVARWAATEGAGHLVLVSRRGIEAPGAAELRDELVAAGARVTVAACDAADREALAGLLAEHPVDAVVHTAGVLDDGVIDALSPERFAGVLRTKALAAQHLDELTRDRDLDAFVLFSSIAGTLGTSGQGNYAAANAFLDALAERRRAEGLPATSIAWGPWADGGMADEEVVAWRMHRGGVLPLQPALGILALQRTVGGPRPAVMVADIHWGEYAPPFTMTRPSPFIESLPEAHAAVEGAGAASERFGRGDGSGLRDQLTGLTPAEQERVLLEMVRLCAAGVLGYSGAAAVPAERAFRDLGADSLTAVELRGTLAMSTGVPLAATVVFDYPTPVALARYLRERLLGVVGVGSSVVGAGVSVGVVDDPVVIVGMGCRFPGGVSGPEGLWRLVSEGGDAVGGFPVDRGWDLSALFDAGVEGVGAFLEGVDLFDAGFFGMSPREALAADPQQRLLLEASWEALEGAGIAPGGLRGSRTGVFAGTNGQDYAGVLLASGEDVGGHVGTGNAASVLSGRVSYVLGLEGPAVTVDTACSSSLVALHLAVQALRAGECDLALAGGVTVMSTPGAFVEFSRQRGLASDGRCKAFAEGADGTGWGEGVGVLVVERLSDARRNGHRVWAVVRGSAVNQDGASNGLTAPNGPSQQRVIRAALASAGLSPGDVDAVEAHGTGTSLGDPIEAQALIAAYGRDRERERPLWLGSVKSNIGHTQAAAGVAGVIKMVLAMRHGVLPRTLHAEEPSSRVDWSAGALELLTREQEWLLDGDRPRRAAVSAFGVSGTNAHVVLEQPVGEDRSVVGAGPVPSPVSVSGVVPWVVSGRSREALRAQAGRLAEFVSGRAGVSPVEVGASLVRTRSVFEYRAVVWGADREELLGGLRSVAAGEQTSAGVVCGDVGEGGRTGFLFAGQGAQRLGMGRELYETHPVFADAFDAACAHFDSELPCPLREVVFGEDADRLNRTEFAQPALFALEVALFRLLESWGVRPDVLAGHSIGEIAAAHVAGVWSLADACRLVAARGRLMQGLPSGGAMVAVGASEEEVLPLLGDGVGIAAVNGPEAVVVSGDAEGVEEIVGHFRGEGRKVTALRVSHAFHSPLMEPMLAEFRAVAESLSYERPRLPIVSTVTGATATAEELTSPEYWVDHVRRTVRYADAVRTLAGEHATARFLELGPDGTLTALGQNCVTESGRLFVPLLRTDRPETVSLLAAVASAFTRGAEVDWSSSFPAAESSELPTYAFQRRRFWPAPASPEVVAGAGGEVDARFWEAVEREDLKSLAGELDLEADTVGAVLPALASWRRQRREHAELDGLRYRVIWQPLVDVPASATLLGRWLVVEPARPADEASVESIVDGLTARGAEVERLTCETEADRAELAARLEGFGSMAGVVSLLALSDDTTVDPGGVPASLSASLVLVQALGDAGVGGPLWVVTRGAVSVGGSDGPVDAVQAA</sequence>
<dbReference type="InterPro" id="IPR032821">
    <property type="entry name" value="PKS_assoc"/>
</dbReference>
<dbReference type="InterPro" id="IPR057326">
    <property type="entry name" value="KR_dom"/>
</dbReference>
<dbReference type="InterPro" id="IPR014030">
    <property type="entry name" value="Ketoacyl_synth_N"/>
</dbReference>
<dbReference type="InterPro" id="IPR018201">
    <property type="entry name" value="Ketoacyl_synth_AS"/>
</dbReference>
<feature type="domain" description="Ketosynthase family 3 (KS3)" evidence="9">
    <location>
        <begin position="32"/>
        <end position="455"/>
    </location>
</feature>
<dbReference type="Gene3D" id="1.10.1200.10">
    <property type="entry name" value="ACP-like"/>
    <property type="match status" value="2"/>
</dbReference>
<dbReference type="SUPFAM" id="SSF51735">
    <property type="entry name" value="NAD(P)-binding Rossmann-fold domains"/>
    <property type="match status" value="5"/>
</dbReference>
<keyword evidence="2" id="KW-0596">Phosphopantetheine</keyword>
<dbReference type="Pfam" id="PF08659">
    <property type="entry name" value="KR"/>
    <property type="match status" value="2"/>
</dbReference>
<evidence type="ECO:0000313" key="11">
    <source>
        <dbReference type="Proteomes" id="UP000788262"/>
    </source>
</evidence>
<dbReference type="CDD" id="cd08952">
    <property type="entry name" value="KR_1_SDR_x"/>
    <property type="match status" value="2"/>
</dbReference>
<feature type="domain" description="Ketosynthase family 3 (KS3)" evidence="9">
    <location>
        <begin position="3122"/>
        <end position="3542"/>
    </location>
</feature>
<dbReference type="InterPro" id="IPR006162">
    <property type="entry name" value="Ppantetheine_attach_site"/>
</dbReference>
<dbReference type="SUPFAM" id="SSF47336">
    <property type="entry name" value="ACP-like"/>
    <property type="match status" value="2"/>
</dbReference>
<dbReference type="SUPFAM" id="SSF53901">
    <property type="entry name" value="Thiolase-like"/>
    <property type="match status" value="3"/>
</dbReference>
<feature type="domain" description="Carrier" evidence="8">
    <location>
        <begin position="1470"/>
        <end position="1545"/>
    </location>
</feature>
<dbReference type="SMART" id="SM00822">
    <property type="entry name" value="PKS_KR"/>
    <property type="match status" value="2"/>
</dbReference>
<dbReference type="Gene3D" id="3.40.50.720">
    <property type="entry name" value="NAD(P)-binding Rossmann-like Domain"/>
    <property type="match status" value="2"/>
</dbReference>
<evidence type="ECO:0000256" key="3">
    <source>
        <dbReference type="ARBA" id="ARBA00022553"/>
    </source>
</evidence>
<dbReference type="InterPro" id="IPR020806">
    <property type="entry name" value="PKS_PP-bd"/>
</dbReference>
<dbReference type="SUPFAM" id="SSF55048">
    <property type="entry name" value="Probable ACP-binding domain of malonyl-CoA ACP transacylase"/>
    <property type="match status" value="3"/>
</dbReference>
<dbReference type="RefSeq" id="WP_205387241.1">
    <property type="nucleotide sequence ID" value="NZ_JAFFZS010000060.1"/>
</dbReference>
<evidence type="ECO:0000259" key="8">
    <source>
        <dbReference type="PROSITE" id="PS50075"/>
    </source>
</evidence>
<proteinExistence type="predicted"/>
<evidence type="ECO:0000256" key="7">
    <source>
        <dbReference type="ARBA" id="ARBA00023315"/>
    </source>
</evidence>
<dbReference type="PROSITE" id="PS00606">
    <property type="entry name" value="KS3_1"/>
    <property type="match status" value="3"/>
</dbReference>
<evidence type="ECO:0000256" key="2">
    <source>
        <dbReference type="ARBA" id="ARBA00022450"/>
    </source>
</evidence>
<dbReference type="Pfam" id="PF00550">
    <property type="entry name" value="PP-binding"/>
    <property type="match status" value="2"/>
</dbReference>
<dbReference type="Pfam" id="PF02801">
    <property type="entry name" value="Ketoacyl-synt_C"/>
    <property type="match status" value="3"/>
</dbReference>